<dbReference type="AlphaFoldDB" id="M8CKX1"/>
<organism evidence="1">
    <name type="scientific">Aegilops tauschii</name>
    <name type="common">Tausch's goatgrass</name>
    <name type="synonym">Aegilops squarrosa</name>
    <dbReference type="NCBI Taxonomy" id="37682"/>
    <lineage>
        <taxon>Eukaryota</taxon>
        <taxon>Viridiplantae</taxon>
        <taxon>Streptophyta</taxon>
        <taxon>Embryophyta</taxon>
        <taxon>Tracheophyta</taxon>
        <taxon>Spermatophyta</taxon>
        <taxon>Magnoliopsida</taxon>
        <taxon>Liliopsida</taxon>
        <taxon>Poales</taxon>
        <taxon>Poaceae</taxon>
        <taxon>BOP clade</taxon>
        <taxon>Pooideae</taxon>
        <taxon>Triticodae</taxon>
        <taxon>Triticeae</taxon>
        <taxon>Triticinae</taxon>
        <taxon>Aegilops</taxon>
    </lineage>
</organism>
<sequence length="276" mass="31038">MWWLSAIYSESDDEVDAHAPGTAGSTAGIMRVAAAEIQKGNGKHISVVHRLTHFSATSDGGVQQVRGCTKVYQLRLVVPPAGDTERELRRWVGASVAPLVYHSRFHRRLQRLWSSLIADVTVPPHAQRVEVFFDVGFLRPENCTPERMERVRAALEGMADEPLRGYDAGMELHLPEPVRCDAGEEDCPICLELLEGDDLAAWTGCSKPHVFHGACLELVLRKSDRCPLCRRSWYIEPQRLRHAKHGQRQSAAKTLVGIFLFVCMIVLAFFTWMMYS</sequence>
<dbReference type="Pfam" id="PF13639">
    <property type="entry name" value="zf-RING_2"/>
    <property type="match status" value="1"/>
</dbReference>
<name>M8CKX1_AEGTA</name>
<dbReference type="InterPro" id="IPR001841">
    <property type="entry name" value="Znf_RING"/>
</dbReference>
<protein>
    <submittedName>
        <fullName evidence="1">Uncharacterized protein</fullName>
    </submittedName>
</protein>
<proteinExistence type="predicted"/>
<dbReference type="Gene3D" id="3.30.40.10">
    <property type="entry name" value="Zinc/RING finger domain, C3HC4 (zinc finger)"/>
    <property type="match status" value="1"/>
</dbReference>
<reference evidence="1" key="1">
    <citation type="submission" date="2015-06" db="UniProtKB">
        <authorList>
            <consortium name="EnsemblPlants"/>
        </authorList>
    </citation>
    <scope>IDENTIFICATION</scope>
</reference>
<accession>M8CKX1</accession>
<dbReference type="SUPFAM" id="SSF57850">
    <property type="entry name" value="RING/U-box"/>
    <property type="match status" value="1"/>
</dbReference>
<dbReference type="EnsemblPlants" id="EMT28042">
    <property type="protein sequence ID" value="EMT28042"/>
    <property type="gene ID" value="F775_17065"/>
</dbReference>
<dbReference type="InterPro" id="IPR013083">
    <property type="entry name" value="Znf_RING/FYVE/PHD"/>
</dbReference>
<dbReference type="PROSITE" id="PS50089">
    <property type="entry name" value="ZF_RING_2"/>
    <property type="match status" value="1"/>
</dbReference>
<evidence type="ECO:0000313" key="1">
    <source>
        <dbReference type="EnsemblPlants" id="EMT28042"/>
    </source>
</evidence>
<dbReference type="CDD" id="cd16448">
    <property type="entry name" value="RING-H2"/>
    <property type="match status" value="1"/>
</dbReference>